<sequence>MIEQVQALLRDNQIADVTIIDDAYDDVPKAAEIKTENWNLFLDEMDEESIPLITELLSVDVYDENLVKNCRADDDFVARLWGQKERLSARVKKALFEDYNNEQQGKIAQLQPLETIFRERLGVHVHCLGRSGDYTQVQTRIVFIDLFLGITGEEEAIDRAIRTIREIRSVDPNNPPVVILMSSSPRLASKRDVFRDDGQLLGCQFRSIEKNVFSDTNTFLTDVHDLISSFPDSLKLNRFILAWERALDTQRETFLRSVRKLDLTDYADLKRLILDAEGEGLGDHLVDVYHTYFHHFLESDRDLLDAGHSLNTLEFKTYPPSHFLPTDEIKPILDASIFENAERVKFERDVAVLPHLDSIQLGDVFISREAIPYENREVLVVLTQACDLQHGNAKSILLIKGSLKPYSIQNYRIPNAPRTPIIDIDGAFFVIDWDESWPITWSIDSLDELLGLDGKYQKIRRFRSLYGLQLQQRFIGNLGRVGTPASMQATWPVGLSVFYRNSRSEVRIPVKAASRTDVMAATVPL</sequence>
<evidence type="ECO:0000313" key="1">
    <source>
        <dbReference type="EMBL" id="QSV45474.1"/>
    </source>
</evidence>
<evidence type="ECO:0008006" key="3">
    <source>
        <dbReference type="Google" id="ProtNLM"/>
    </source>
</evidence>
<dbReference type="EMBL" id="CP071382">
    <property type="protein sequence ID" value="QSV45474.1"/>
    <property type="molecule type" value="Genomic_DNA"/>
</dbReference>
<gene>
    <name evidence="1" type="ORF">JZM60_15350</name>
</gene>
<proteinExistence type="predicted"/>
<accession>A0ABX7Q239</accession>
<evidence type="ECO:0000313" key="2">
    <source>
        <dbReference type="Proteomes" id="UP000663651"/>
    </source>
</evidence>
<keyword evidence="2" id="KW-1185">Reference proteome</keyword>
<reference evidence="1 2" key="1">
    <citation type="submission" date="2021-03" db="EMBL/GenBank/DDBJ databases">
        <title>Geobacter metallireducens gen. nov. sp. nov., a microorganism capable of coupling the complete oxidation of organic compounds to the reduction of iron and other metals.</title>
        <authorList>
            <person name="Li Y."/>
        </authorList>
    </citation>
    <scope>NUCLEOTIDE SEQUENCE [LARGE SCALE GENOMIC DNA]</scope>
    <source>
        <strain evidence="1 2">Jerry-YX</strain>
    </source>
</reference>
<name>A0ABX7Q239_9BACT</name>
<protein>
    <recommendedName>
        <fullName evidence="3">Response receiver domain-containing protein</fullName>
    </recommendedName>
</protein>
<organism evidence="1 2">
    <name type="scientific">Geobacter benzoatilyticus</name>
    <dbReference type="NCBI Taxonomy" id="2815309"/>
    <lineage>
        <taxon>Bacteria</taxon>
        <taxon>Pseudomonadati</taxon>
        <taxon>Thermodesulfobacteriota</taxon>
        <taxon>Desulfuromonadia</taxon>
        <taxon>Geobacterales</taxon>
        <taxon>Geobacteraceae</taxon>
        <taxon>Geobacter</taxon>
    </lineage>
</organism>
<dbReference type="Proteomes" id="UP000663651">
    <property type="component" value="Chromosome"/>
</dbReference>
<dbReference type="RefSeq" id="WP_207163269.1">
    <property type="nucleotide sequence ID" value="NZ_CP071382.1"/>
</dbReference>